<dbReference type="GO" id="GO:0060101">
    <property type="term" value="P:negative regulation of phagocytosis, engulfment"/>
    <property type="evidence" value="ECO:0007669"/>
    <property type="project" value="Ensembl"/>
</dbReference>
<dbReference type="GO" id="GO:0030889">
    <property type="term" value="P:negative regulation of B cell proliferation"/>
    <property type="evidence" value="ECO:0007669"/>
    <property type="project" value="Ensembl"/>
</dbReference>
<dbReference type="GO" id="GO:0043305">
    <property type="term" value="P:negative regulation of mast cell degranulation"/>
    <property type="evidence" value="ECO:0007669"/>
    <property type="project" value="Ensembl"/>
</dbReference>
<evidence type="ECO:0000256" key="5">
    <source>
        <dbReference type="ARBA" id="ARBA00023136"/>
    </source>
</evidence>
<dbReference type="PANTHER" id="PTHR11860:SF87">
    <property type="entry name" value="CMRF35-LIKE MOLECULE 8"/>
    <property type="match status" value="1"/>
</dbReference>
<proteinExistence type="predicted"/>
<keyword evidence="7" id="KW-0675">Receptor</keyword>
<evidence type="ECO:0000256" key="6">
    <source>
        <dbReference type="ARBA" id="ARBA00023157"/>
    </source>
</evidence>
<evidence type="ECO:0000313" key="12">
    <source>
        <dbReference type="Ensembl" id="ENSCPOP00000022389.1"/>
    </source>
</evidence>
<keyword evidence="13" id="KW-1185">Reference proteome</keyword>
<dbReference type="InterPro" id="IPR007110">
    <property type="entry name" value="Ig-like_dom"/>
</dbReference>
<dbReference type="GeneID" id="100724173"/>
<reference evidence="12" key="3">
    <citation type="submission" date="2025-09" db="UniProtKB">
        <authorList>
            <consortium name="Ensembl"/>
        </authorList>
    </citation>
    <scope>IDENTIFICATION</scope>
    <source>
        <strain evidence="12">2N</strain>
    </source>
</reference>
<evidence type="ECO:0000256" key="4">
    <source>
        <dbReference type="ARBA" id="ARBA00022859"/>
    </source>
</evidence>
<dbReference type="PANTHER" id="PTHR11860">
    <property type="entry name" value="POLYMERIC-IMMUNOGLOBULIN RECEPTOR"/>
    <property type="match status" value="1"/>
</dbReference>
<dbReference type="InterPro" id="IPR013783">
    <property type="entry name" value="Ig-like_fold"/>
</dbReference>
<evidence type="ECO:0000256" key="10">
    <source>
        <dbReference type="SAM" id="SignalP"/>
    </source>
</evidence>
<feature type="domain" description="Ig-like" evidence="11">
    <location>
        <begin position="17"/>
        <end position="106"/>
    </location>
</feature>
<dbReference type="Bgee" id="ENSCPOG00000038244">
    <property type="expression patterns" value="Expressed in uterine cervix and 12 other cell types or tissues"/>
</dbReference>
<dbReference type="GO" id="GO:1902567">
    <property type="term" value="P:negative regulation of eosinophil activation"/>
    <property type="evidence" value="ECO:0007669"/>
    <property type="project" value="Ensembl"/>
</dbReference>
<accession>A0A286XAE6</accession>
<evidence type="ECO:0000256" key="9">
    <source>
        <dbReference type="SAM" id="Phobius"/>
    </source>
</evidence>
<feature type="transmembrane region" description="Helical" evidence="9">
    <location>
        <begin position="176"/>
        <end position="199"/>
    </location>
</feature>
<dbReference type="GO" id="GO:0050859">
    <property type="term" value="P:negative regulation of B cell receptor signaling pathway"/>
    <property type="evidence" value="ECO:0007669"/>
    <property type="project" value="Ensembl"/>
</dbReference>
<feature type="region of interest" description="Disordered" evidence="8">
    <location>
        <begin position="275"/>
        <end position="309"/>
    </location>
</feature>
<dbReference type="GO" id="GO:0035556">
    <property type="term" value="P:intracellular signal transduction"/>
    <property type="evidence" value="ECO:0007669"/>
    <property type="project" value="Ensembl"/>
</dbReference>
<dbReference type="GO" id="GO:0034125">
    <property type="term" value="P:negative regulation of MyD88-dependent toll-like receptor signaling pathway"/>
    <property type="evidence" value="ECO:0007669"/>
    <property type="project" value="Ensembl"/>
</dbReference>
<keyword evidence="4" id="KW-0391">Immunity</keyword>
<dbReference type="EMBL" id="AAKN02047292">
    <property type="status" value="NOT_ANNOTATED_CDS"/>
    <property type="molecule type" value="Genomic_DNA"/>
</dbReference>
<dbReference type="Proteomes" id="UP000005447">
    <property type="component" value="Unassembled WGS sequence"/>
</dbReference>
<dbReference type="CDD" id="cd05716">
    <property type="entry name" value="IgV_pIgR_like"/>
    <property type="match status" value="1"/>
</dbReference>
<evidence type="ECO:0000256" key="8">
    <source>
        <dbReference type="SAM" id="MobiDB-lite"/>
    </source>
</evidence>
<sequence>MSPGQGLPWALLLLWLPGCLLSGSLTVNGTVGGSLSVQCQYEERYEKLGKYWCRDSVLLCDKIVETTASSREARKGRVTIRDHPANLSFTVTLENLTLQDADSYWCGINVPWQQDPDFKVKVSVLPAPTSEKPPSVPVARTSTTTTEVPASFFTSLAGGTHTFSSQENQQHVQDSWLSVLLFLLGVLLLLLVGLSLLAWRIFQKRVKGGEHSGRARNPRKAVERCELSYASLQLPTWSLKEEPEMPRQVEVEYSTVAFAREDLHYSSVVFDSQMQDSNADGDFSQRPKEETEYSEVRKPKNRLLSSCPP</sequence>
<dbReference type="VEuPathDB" id="HostDB:ENSCPOG00000038244"/>
<keyword evidence="6" id="KW-1015">Disulfide bond</keyword>
<dbReference type="RefSeq" id="XP_003464907.2">
    <property type="nucleotide sequence ID" value="XM_003464859.5"/>
</dbReference>
<dbReference type="PROSITE" id="PS50835">
    <property type="entry name" value="IG_LIKE"/>
    <property type="match status" value="1"/>
</dbReference>
<dbReference type="CTD" id="11314"/>
<dbReference type="GO" id="GO:2000417">
    <property type="term" value="P:negative regulation of eosinophil migration"/>
    <property type="evidence" value="ECO:0007669"/>
    <property type="project" value="Ensembl"/>
</dbReference>
<keyword evidence="3 10" id="KW-0732">Signal</keyword>
<keyword evidence="2 9" id="KW-0812">Transmembrane</keyword>
<name>A0A286XAE6_CAVPO</name>
<dbReference type="GO" id="GO:0051134">
    <property type="term" value="P:negative regulation of NK T cell activation"/>
    <property type="evidence" value="ECO:0007669"/>
    <property type="project" value="Ensembl"/>
</dbReference>
<dbReference type="InterPro" id="IPR036179">
    <property type="entry name" value="Ig-like_dom_sf"/>
</dbReference>
<feature type="signal peptide" evidence="10">
    <location>
        <begin position="1"/>
        <end position="22"/>
    </location>
</feature>
<dbReference type="GO" id="GO:0005886">
    <property type="term" value="C:plasma membrane"/>
    <property type="evidence" value="ECO:0007669"/>
    <property type="project" value="UniProtKB-SubCell"/>
</dbReference>
<dbReference type="GO" id="GO:0004888">
    <property type="term" value="F:transmembrane signaling receptor activity"/>
    <property type="evidence" value="ECO:0007669"/>
    <property type="project" value="TreeGrafter"/>
</dbReference>
<evidence type="ECO:0000256" key="3">
    <source>
        <dbReference type="ARBA" id="ARBA00022729"/>
    </source>
</evidence>
<reference evidence="13" key="1">
    <citation type="journal article" date="2011" name="Nature">
        <title>A high-resolution map of human evolutionary constraint using 29 mammals.</title>
        <authorList>
            <person name="Lindblad-Toh K."/>
            <person name="Garber M."/>
            <person name="Zuk O."/>
            <person name="Lin M.F."/>
            <person name="Parker B.J."/>
            <person name="Washietl S."/>
            <person name="Kheradpour P."/>
            <person name="Ernst J."/>
            <person name="Jordan G."/>
            <person name="Mauceli E."/>
            <person name="Ward L.D."/>
            <person name="Lowe C.B."/>
            <person name="Holloway A.K."/>
            <person name="Clamp M."/>
            <person name="Gnerre S."/>
            <person name="Alfoldi J."/>
            <person name="Beal K."/>
            <person name="Chang J."/>
            <person name="Clawson H."/>
            <person name="Cuff J."/>
            <person name="Di Palma F."/>
            <person name="Fitzgerald S."/>
            <person name="Flicek P."/>
            <person name="Guttman M."/>
            <person name="Hubisz M.J."/>
            <person name="Jaffe D.B."/>
            <person name="Jungreis I."/>
            <person name="Kent W.J."/>
            <person name="Kostka D."/>
            <person name="Lara M."/>
            <person name="Martins A.L."/>
            <person name="Massingham T."/>
            <person name="Moltke I."/>
            <person name="Raney B.J."/>
            <person name="Rasmussen M.D."/>
            <person name="Robinson J."/>
            <person name="Stark A."/>
            <person name="Vilella A.J."/>
            <person name="Wen J."/>
            <person name="Xie X."/>
            <person name="Zody M.C."/>
            <person name="Baldwin J."/>
            <person name="Bloom T."/>
            <person name="Chin C.W."/>
            <person name="Heiman D."/>
            <person name="Nicol R."/>
            <person name="Nusbaum C."/>
            <person name="Young S."/>
            <person name="Wilkinson J."/>
            <person name="Worley K.C."/>
            <person name="Kovar C.L."/>
            <person name="Muzny D.M."/>
            <person name="Gibbs R.A."/>
            <person name="Cree A."/>
            <person name="Dihn H.H."/>
            <person name="Fowler G."/>
            <person name="Jhangiani S."/>
            <person name="Joshi V."/>
            <person name="Lee S."/>
            <person name="Lewis L.R."/>
            <person name="Nazareth L.V."/>
            <person name="Okwuonu G."/>
            <person name="Santibanez J."/>
            <person name="Warren W.C."/>
            <person name="Mardis E.R."/>
            <person name="Weinstock G.M."/>
            <person name="Wilson R.K."/>
            <person name="Delehaunty K."/>
            <person name="Dooling D."/>
            <person name="Fronik C."/>
            <person name="Fulton L."/>
            <person name="Fulton B."/>
            <person name="Graves T."/>
            <person name="Minx P."/>
            <person name="Sodergren E."/>
            <person name="Birney E."/>
            <person name="Margulies E.H."/>
            <person name="Herrero J."/>
            <person name="Green E.D."/>
            <person name="Haussler D."/>
            <person name="Siepel A."/>
            <person name="Goldman N."/>
            <person name="Pollard K.S."/>
            <person name="Pedersen J.S."/>
            <person name="Lander E.S."/>
            <person name="Kellis M."/>
        </authorList>
    </citation>
    <scope>NUCLEOTIDE SEQUENCE [LARGE SCALE GENOMIC DNA]</scope>
    <source>
        <strain evidence="13">2N</strain>
    </source>
</reference>
<dbReference type="InterPro" id="IPR050671">
    <property type="entry name" value="CD300_family_receptors"/>
</dbReference>
<dbReference type="Pfam" id="PF07686">
    <property type="entry name" value="V-set"/>
    <property type="match status" value="1"/>
</dbReference>
<dbReference type="OrthoDB" id="8959642at2759"/>
<dbReference type="FunFam" id="2.60.40.10:FF:000370">
    <property type="entry name" value="CMRF35-like molecule 1"/>
    <property type="match status" value="1"/>
</dbReference>
<dbReference type="GO" id="GO:0008429">
    <property type="term" value="F:phosphatidylethanolamine binding"/>
    <property type="evidence" value="ECO:0007669"/>
    <property type="project" value="Ensembl"/>
</dbReference>
<dbReference type="GO" id="GO:1902564">
    <property type="term" value="P:negative regulation of neutrophil activation"/>
    <property type="evidence" value="ECO:0007669"/>
    <property type="project" value="Ensembl"/>
</dbReference>
<dbReference type="GO" id="GO:0050856">
    <property type="term" value="P:regulation of T cell receptor signaling pathway"/>
    <property type="evidence" value="ECO:0007669"/>
    <property type="project" value="Ensembl"/>
</dbReference>
<feature type="chain" id="PRO_5011665856" evidence="10">
    <location>
        <begin position="23"/>
        <end position="309"/>
    </location>
</feature>
<dbReference type="InParanoid" id="A0A286XAE6"/>
<keyword evidence="5 9" id="KW-0472">Membrane</keyword>
<dbReference type="STRING" id="10141.ENSCPOP00000022389"/>
<dbReference type="OMA" id="YANMELQ"/>
<dbReference type="FunCoup" id="A0A286XAE6">
    <property type="interactions" value="737"/>
</dbReference>
<dbReference type="GO" id="GO:0001786">
    <property type="term" value="F:phosphatidylserine binding"/>
    <property type="evidence" value="ECO:0007669"/>
    <property type="project" value="Ensembl"/>
</dbReference>
<gene>
    <name evidence="12" type="primary">CD300A</name>
</gene>
<evidence type="ECO:0000313" key="13">
    <source>
        <dbReference type="Proteomes" id="UP000005447"/>
    </source>
</evidence>
<reference evidence="12" key="2">
    <citation type="submission" date="2025-08" db="UniProtKB">
        <authorList>
            <consortium name="Ensembl"/>
        </authorList>
    </citation>
    <scope>IDENTIFICATION</scope>
    <source>
        <strain evidence="12">2N</strain>
    </source>
</reference>
<dbReference type="SUPFAM" id="SSF48726">
    <property type="entry name" value="Immunoglobulin"/>
    <property type="match status" value="1"/>
</dbReference>
<dbReference type="AlphaFoldDB" id="A0A286XAE6"/>
<feature type="compositionally biased region" description="Basic and acidic residues" evidence="8">
    <location>
        <begin position="283"/>
        <end position="298"/>
    </location>
</feature>
<dbReference type="GO" id="GO:0002376">
    <property type="term" value="P:immune system process"/>
    <property type="evidence" value="ECO:0007669"/>
    <property type="project" value="UniProtKB-KW"/>
</dbReference>
<dbReference type="GeneTree" id="ENSGT00940000163943"/>
<organism evidence="12 13">
    <name type="scientific">Cavia porcellus</name>
    <name type="common">Guinea pig</name>
    <dbReference type="NCBI Taxonomy" id="10141"/>
    <lineage>
        <taxon>Eukaryota</taxon>
        <taxon>Metazoa</taxon>
        <taxon>Chordata</taxon>
        <taxon>Craniata</taxon>
        <taxon>Vertebrata</taxon>
        <taxon>Euteleostomi</taxon>
        <taxon>Mammalia</taxon>
        <taxon>Eutheria</taxon>
        <taxon>Euarchontoglires</taxon>
        <taxon>Glires</taxon>
        <taxon>Rodentia</taxon>
        <taxon>Hystricomorpha</taxon>
        <taxon>Caviidae</taxon>
        <taxon>Cavia</taxon>
    </lineage>
</organism>
<evidence type="ECO:0000256" key="1">
    <source>
        <dbReference type="ARBA" id="ARBA00004251"/>
    </source>
</evidence>
<dbReference type="GO" id="GO:0033007">
    <property type="term" value="P:negative regulation of mast cell activation involved in immune response"/>
    <property type="evidence" value="ECO:0007669"/>
    <property type="project" value="Ensembl"/>
</dbReference>
<dbReference type="Ensembl" id="ENSCPOT00000045265.1">
    <property type="protein sequence ID" value="ENSCPOP00000022389.1"/>
    <property type="gene ID" value="ENSCPOG00000038244.1"/>
</dbReference>
<dbReference type="GO" id="GO:0048147">
    <property type="term" value="P:negative regulation of fibroblast proliferation"/>
    <property type="evidence" value="ECO:0007669"/>
    <property type="project" value="Ensembl"/>
</dbReference>
<evidence type="ECO:0000256" key="7">
    <source>
        <dbReference type="ARBA" id="ARBA00023170"/>
    </source>
</evidence>
<keyword evidence="9" id="KW-1133">Transmembrane helix</keyword>
<protein>
    <submittedName>
        <fullName evidence="12">CD300a molecule</fullName>
    </submittedName>
</protein>
<dbReference type="Pfam" id="PF15330">
    <property type="entry name" value="SIT"/>
    <property type="match status" value="1"/>
</dbReference>
<evidence type="ECO:0000256" key="2">
    <source>
        <dbReference type="ARBA" id="ARBA00022692"/>
    </source>
</evidence>
<dbReference type="InterPro" id="IPR013106">
    <property type="entry name" value="Ig_V-set"/>
</dbReference>
<comment type="subcellular location">
    <subcellularLocation>
        <location evidence="1">Cell membrane</location>
        <topology evidence="1">Single-pass type I membrane protein</topology>
    </subcellularLocation>
</comment>
<dbReference type="eggNOG" id="ENOG502S7MA">
    <property type="taxonomic scope" value="Eukaryota"/>
</dbReference>
<dbReference type="KEGG" id="cpoc:100724173"/>
<dbReference type="Gene3D" id="2.60.40.10">
    <property type="entry name" value="Immunoglobulins"/>
    <property type="match status" value="1"/>
</dbReference>
<evidence type="ECO:0000259" key="11">
    <source>
        <dbReference type="PROSITE" id="PS50835"/>
    </source>
</evidence>